<gene>
    <name evidence="3" type="ORF">HR081_08955</name>
</gene>
<proteinExistence type="predicted"/>
<dbReference type="Proteomes" id="UP000524893">
    <property type="component" value="Unassembled WGS sequence"/>
</dbReference>
<sequence length="199" mass="22833">MKREFLRGLGLEEETVQKVIDEHHDSLREYKDKAEKAESLQEQLDTANAELSNRDEQITELQSKVGDNEELKQELQDYKDKNAEYDERLKELQLNNAIKLSVAKDANDADDILAFIKKDALELQEDGTVKGLDEAVKSLKESKPYLFAEEKPTGRTPFEGDSSTGGITQDQFNNMTVSEREDLFESNRKLYDQLLENQN</sequence>
<feature type="coiled-coil region" evidence="1">
    <location>
        <begin position="20"/>
        <end position="95"/>
    </location>
</feature>
<evidence type="ECO:0000256" key="1">
    <source>
        <dbReference type="SAM" id="Coils"/>
    </source>
</evidence>
<dbReference type="RefSeq" id="WP_182280993.1">
    <property type="nucleotide sequence ID" value="NZ_JABTCN010000029.1"/>
</dbReference>
<evidence type="ECO:0000256" key="2">
    <source>
        <dbReference type="SAM" id="MobiDB-lite"/>
    </source>
</evidence>
<dbReference type="AlphaFoldDB" id="A0A9X0PH47"/>
<protein>
    <submittedName>
        <fullName evidence="3">Phage scaffolding protein</fullName>
    </submittedName>
</protein>
<name>A0A9X0PH47_9STAP</name>
<organism evidence="3 4">
    <name type="scientific">Staphylococcus coagulans</name>
    <dbReference type="NCBI Taxonomy" id="74706"/>
    <lineage>
        <taxon>Bacteria</taxon>
        <taxon>Bacillati</taxon>
        <taxon>Bacillota</taxon>
        <taxon>Bacilli</taxon>
        <taxon>Bacillales</taxon>
        <taxon>Staphylococcaceae</taxon>
        <taxon>Staphylococcus</taxon>
    </lineage>
</organism>
<keyword evidence="1" id="KW-0175">Coiled coil</keyword>
<dbReference type="EMBL" id="JABTCN010000029">
    <property type="protein sequence ID" value="MBA8777004.1"/>
    <property type="molecule type" value="Genomic_DNA"/>
</dbReference>
<evidence type="ECO:0000313" key="4">
    <source>
        <dbReference type="Proteomes" id="UP000524893"/>
    </source>
</evidence>
<comment type="caution">
    <text evidence="3">The sequence shown here is derived from an EMBL/GenBank/DDBJ whole genome shotgun (WGS) entry which is preliminary data.</text>
</comment>
<dbReference type="InterPro" id="IPR009636">
    <property type="entry name" value="SCAF"/>
</dbReference>
<dbReference type="Pfam" id="PF06810">
    <property type="entry name" value="Phage_scaffold"/>
    <property type="match status" value="1"/>
</dbReference>
<evidence type="ECO:0000313" key="3">
    <source>
        <dbReference type="EMBL" id="MBA8777004.1"/>
    </source>
</evidence>
<accession>A0A9X0PH47</accession>
<feature type="compositionally biased region" description="Polar residues" evidence="2">
    <location>
        <begin position="161"/>
        <end position="177"/>
    </location>
</feature>
<reference evidence="3 4" key="1">
    <citation type="journal article" date="2020" name="Access Microbiol">
        <title>Isolation and genome sequencing of Staphylococcus schleiferi subspecies coagulans from Antarctic seals.</title>
        <authorList>
            <person name="Foster G."/>
            <person name="Robb A."/>
            <person name="Paterson G.K."/>
        </authorList>
    </citation>
    <scope>NUCLEOTIDE SEQUENCE [LARGE SCALE GENOMIC DNA]</scope>
    <source>
        <strain evidence="3 4">M615/02/4</strain>
    </source>
</reference>
<feature type="region of interest" description="Disordered" evidence="2">
    <location>
        <begin position="147"/>
        <end position="179"/>
    </location>
</feature>